<accession>A0A1H7I462</accession>
<dbReference type="PANTHER" id="PTHR12110">
    <property type="entry name" value="HYDROXYPYRUVATE ISOMERASE"/>
    <property type="match status" value="1"/>
</dbReference>
<organism evidence="2 3">
    <name type="scientific">Maribacter orientalis</name>
    <dbReference type="NCBI Taxonomy" id="228957"/>
    <lineage>
        <taxon>Bacteria</taxon>
        <taxon>Pseudomonadati</taxon>
        <taxon>Bacteroidota</taxon>
        <taxon>Flavobacteriia</taxon>
        <taxon>Flavobacteriales</taxon>
        <taxon>Flavobacteriaceae</taxon>
        <taxon>Maribacter</taxon>
    </lineage>
</organism>
<evidence type="ECO:0000313" key="2">
    <source>
        <dbReference type="EMBL" id="SEK57321.1"/>
    </source>
</evidence>
<dbReference type="InterPro" id="IPR006311">
    <property type="entry name" value="TAT_signal"/>
</dbReference>
<dbReference type="GO" id="GO:0016853">
    <property type="term" value="F:isomerase activity"/>
    <property type="evidence" value="ECO:0007669"/>
    <property type="project" value="UniProtKB-KW"/>
</dbReference>
<name>A0A1H7I462_9FLAO</name>
<dbReference type="STRING" id="228957.SAMN04488008_101734"/>
<dbReference type="PROSITE" id="PS51318">
    <property type="entry name" value="TAT"/>
    <property type="match status" value="1"/>
</dbReference>
<keyword evidence="2" id="KW-0413">Isomerase</keyword>
<dbReference type="InterPro" id="IPR036237">
    <property type="entry name" value="Xyl_isomerase-like_sf"/>
</dbReference>
<keyword evidence="3" id="KW-1185">Reference proteome</keyword>
<dbReference type="InterPro" id="IPR050312">
    <property type="entry name" value="IolE/XylAMocC-like"/>
</dbReference>
<dbReference type="Pfam" id="PF01261">
    <property type="entry name" value="AP_endonuc_2"/>
    <property type="match status" value="1"/>
</dbReference>
<gene>
    <name evidence="2" type="ORF">SAMN04488008_101734</name>
</gene>
<dbReference type="RefSeq" id="WP_218144544.1">
    <property type="nucleotide sequence ID" value="NZ_FNZN01000001.1"/>
</dbReference>
<dbReference type="AlphaFoldDB" id="A0A1H7I462"/>
<dbReference type="SUPFAM" id="SSF51658">
    <property type="entry name" value="Xylose isomerase-like"/>
    <property type="match status" value="1"/>
</dbReference>
<dbReference type="Proteomes" id="UP000198990">
    <property type="component" value="Unassembled WGS sequence"/>
</dbReference>
<dbReference type="Gene3D" id="3.20.20.150">
    <property type="entry name" value="Divalent-metal-dependent TIM barrel enzymes"/>
    <property type="match status" value="1"/>
</dbReference>
<reference evidence="3" key="1">
    <citation type="submission" date="2016-10" db="EMBL/GenBank/DDBJ databases">
        <authorList>
            <person name="Varghese N."/>
            <person name="Submissions S."/>
        </authorList>
    </citation>
    <scope>NUCLEOTIDE SEQUENCE [LARGE SCALE GENOMIC DNA]</scope>
    <source>
        <strain evidence="3">DSM 16471</strain>
    </source>
</reference>
<dbReference type="EMBL" id="FNZN01000001">
    <property type="protein sequence ID" value="SEK57321.1"/>
    <property type="molecule type" value="Genomic_DNA"/>
</dbReference>
<dbReference type="PANTHER" id="PTHR12110:SF41">
    <property type="entry name" value="INOSOSE DEHYDRATASE"/>
    <property type="match status" value="1"/>
</dbReference>
<evidence type="ECO:0000259" key="1">
    <source>
        <dbReference type="Pfam" id="PF01261"/>
    </source>
</evidence>
<evidence type="ECO:0000313" key="3">
    <source>
        <dbReference type="Proteomes" id="UP000198990"/>
    </source>
</evidence>
<sequence length="299" mass="34720">MFNSTTRRTFLKQTGVLSVSSMLPLSVLPLDSRFKMGLQLFTIRDAMAKDPIESIKYARSLGYEDGEIYGYDGENDTYYGIKSKEFKKNLIDLDFTISSGHYDFSSRFNEPMENLERYVDQCIKGSHNIDSNYITWPWLAPEFRDIENFKILTDKLNKIGEQVTNAGLEFAYHNHDFEFTDHNGEQGYDIILAGTDPSLVKLQMDMYWVKHSSKKSPSELIADNPGRFVMWHIKDMDKVTRDYSEMGNGSIDYKTLLSTIEKEDLQYYYIEQGGNFAENSMKSITDSAEYFKKNLQRYL</sequence>
<feature type="domain" description="Xylose isomerase-like TIM barrel" evidence="1">
    <location>
        <begin position="56"/>
        <end position="269"/>
    </location>
</feature>
<dbReference type="InterPro" id="IPR013022">
    <property type="entry name" value="Xyl_isomerase-like_TIM-brl"/>
</dbReference>
<protein>
    <submittedName>
        <fullName evidence="2">Sugar phosphate isomerase/epimerase</fullName>
    </submittedName>
</protein>
<proteinExistence type="predicted"/>